<name>A0ACC2FU52_DALPE</name>
<dbReference type="Proteomes" id="UP001157502">
    <property type="component" value="Chromosome 22"/>
</dbReference>
<sequence>MLSRFMSGSLRSLEREFNCTVRLLDDSEYTCTIQVSWVIPCSRVGLPIGLLYVQVKDRVMINSGESDD</sequence>
<evidence type="ECO:0000313" key="2">
    <source>
        <dbReference type="Proteomes" id="UP001157502"/>
    </source>
</evidence>
<gene>
    <name evidence="1" type="ORF">DPEC_G00253650</name>
</gene>
<proteinExistence type="predicted"/>
<dbReference type="EMBL" id="CM055749">
    <property type="protein sequence ID" value="KAJ7994842.1"/>
    <property type="molecule type" value="Genomic_DNA"/>
</dbReference>
<organism evidence="1 2">
    <name type="scientific">Dallia pectoralis</name>
    <name type="common">Alaska blackfish</name>
    <dbReference type="NCBI Taxonomy" id="75939"/>
    <lineage>
        <taxon>Eukaryota</taxon>
        <taxon>Metazoa</taxon>
        <taxon>Chordata</taxon>
        <taxon>Craniata</taxon>
        <taxon>Vertebrata</taxon>
        <taxon>Euteleostomi</taxon>
        <taxon>Actinopterygii</taxon>
        <taxon>Neopterygii</taxon>
        <taxon>Teleostei</taxon>
        <taxon>Protacanthopterygii</taxon>
        <taxon>Esociformes</taxon>
        <taxon>Umbridae</taxon>
        <taxon>Dallia</taxon>
    </lineage>
</organism>
<evidence type="ECO:0000313" key="1">
    <source>
        <dbReference type="EMBL" id="KAJ7994842.1"/>
    </source>
</evidence>
<comment type="caution">
    <text evidence="1">The sequence shown here is derived from an EMBL/GenBank/DDBJ whole genome shotgun (WGS) entry which is preliminary data.</text>
</comment>
<accession>A0ACC2FU52</accession>
<reference evidence="1" key="1">
    <citation type="submission" date="2021-05" db="EMBL/GenBank/DDBJ databases">
        <authorList>
            <person name="Pan Q."/>
            <person name="Jouanno E."/>
            <person name="Zahm M."/>
            <person name="Klopp C."/>
            <person name="Cabau C."/>
            <person name="Louis A."/>
            <person name="Berthelot C."/>
            <person name="Parey E."/>
            <person name="Roest Crollius H."/>
            <person name="Montfort J."/>
            <person name="Robinson-Rechavi M."/>
            <person name="Bouchez O."/>
            <person name="Lampietro C."/>
            <person name="Lopez Roques C."/>
            <person name="Donnadieu C."/>
            <person name="Postlethwait J."/>
            <person name="Bobe J."/>
            <person name="Dillon D."/>
            <person name="Chandos A."/>
            <person name="von Hippel F."/>
            <person name="Guiguen Y."/>
        </authorList>
    </citation>
    <scope>NUCLEOTIDE SEQUENCE</scope>
    <source>
        <strain evidence="1">YG-Jan2019</strain>
    </source>
</reference>
<keyword evidence="2" id="KW-1185">Reference proteome</keyword>
<protein>
    <submittedName>
        <fullName evidence="1">Uncharacterized protein</fullName>
    </submittedName>
</protein>